<keyword evidence="3 9" id="KW-0812">Transmembrane</keyword>
<dbReference type="PANTHER" id="PTHR19282">
    <property type="entry name" value="TETRASPANIN"/>
    <property type="match status" value="1"/>
</dbReference>
<comment type="function">
    <text evidence="8">Structural component of specialized membrane microdomains known as tetraspanin-enriched microdomains (TERMs), which act as platforms for receptor clustering and signaling. Participates thereby in diverse biological functions such as cell signal transduction, adhesion, migration and protein trafficking. Regulates neuronal differentiation in response to NGF by facilitating NGF-mediated activation of NTRK1/TRKA receptor tyrosine kinase and subsequent downstream signaling pathways. Plays a role in the inhibition of TNFalpha-induced apoptosis. Mechanistically, inhibits the NF-kappa-B signaling pathway by blocking phosphorylation of CHUK. Also promotes the stability of the thiamine transporter 1/SLC19A2 in intestinal epithelial cells leading to an increase of thiamine uptake process.</text>
</comment>
<dbReference type="STRING" id="137246.A0A401SG05"/>
<comment type="caution">
    <text evidence="10">The sequence shown here is derived from an EMBL/GenBank/DDBJ whole genome shotgun (WGS) entry which is preliminary data.</text>
</comment>
<evidence type="ECO:0000256" key="7">
    <source>
        <dbReference type="ARBA" id="ARBA00046464"/>
    </source>
</evidence>
<dbReference type="SUPFAM" id="SSF48652">
    <property type="entry name" value="Tetraspanin"/>
    <property type="match status" value="1"/>
</dbReference>
<name>A0A401SG05_CHIPU</name>
<feature type="transmembrane region" description="Helical" evidence="9">
    <location>
        <begin position="12"/>
        <end position="37"/>
    </location>
</feature>
<comment type="subunit">
    <text evidence="7">Interacts with SLC19A2. Interacts with NTRK1/TRKA.</text>
</comment>
<evidence type="ECO:0000256" key="5">
    <source>
        <dbReference type="ARBA" id="ARBA00023136"/>
    </source>
</evidence>
<accession>A0A401SG05</accession>
<dbReference type="PANTHER" id="PTHR19282:SF216">
    <property type="entry name" value="TETRASPANIN-1"/>
    <property type="match status" value="1"/>
</dbReference>
<evidence type="ECO:0000256" key="2">
    <source>
        <dbReference type="ARBA" id="ARBA00006840"/>
    </source>
</evidence>
<dbReference type="Pfam" id="PF00335">
    <property type="entry name" value="Tetraspanin"/>
    <property type="match status" value="1"/>
</dbReference>
<keyword evidence="5 9" id="KW-0472">Membrane</keyword>
<evidence type="ECO:0000313" key="10">
    <source>
        <dbReference type="EMBL" id="GCC29283.1"/>
    </source>
</evidence>
<keyword evidence="11" id="KW-1185">Reference proteome</keyword>
<feature type="transmembrane region" description="Helical" evidence="9">
    <location>
        <begin position="87"/>
        <end position="120"/>
    </location>
</feature>
<dbReference type="PRINTS" id="PR00259">
    <property type="entry name" value="TMFOUR"/>
</dbReference>
<keyword evidence="4 9" id="KW-1133">Transmembrane helix</keyword>
<evidence type="ECO:0000256" key="1">
    <source>
        <dbReference type="ARBA" id="ARBA00004127"/>
    </source>
</evidence>
<dbReference type="AlphaFoldDB" id="A0A401SG05"/>
<dbReference type="PIRSF" id="PIRSF002419">
    <property type="entry name" value="Tetraspanin"/>
    <property type="match status" value="1"/>
</dbReference>
<evidence type="ECO:0000256" key="4">
    <source>
        <dbReference type="ARBA" id="ARBA00022989"/>
    </source>
</evidence>
<evidence type="ECO:0000256" key="6">
    <source>
        <dbReference type="ARBA" id="ARBA00023180"/>
    </source>
</evidence>
<dbReference type="GO" id="GO:0012505">
    <property type="term" value="C:endomembrane system"/>
    <property type="evidence" value="ECO:0007669"/>
    <property type="project" value="UniProtKB-SubCell"/>
</dbReference>
<dbReference type="GO" id="GO:0005886">
    <property type="term" value="C:plasma membrane"/>
    <property type="evidence" value="ECO:0007669"/>
    <property type="project" value="TreeGrafter"/>
</dbReference>
<gene>
    <name evidence="10" type="ORF">chiPu_0007722</name>
</gene>
<sequence length="248" mass="27042">MESHVQSIFFCIKFLMVGINAVITVAGFVLLGFGVWVKVHGDSILQILGSRAGHFLNVGYFCIAAGCCLALLGLVGCYGVIKESKLLLMLFFLIMATIFIGEISCAIVILVFQTIVATVFEEEALYLLKNNYTGYGDKNFASYGWDSVMAAFQCCGLNNYTDFIQSSYHKLKGRLYPKSCCHDPTSPDCDGFDTSDATIYSKGCLNAVITMIKKNSVVISGVAVGIAIIEMLAMAISLTLFINLFRIT</sequence>
<evidence type="ECO:0000256" key="9">
    <source>
        <dbReference type="RuleBase" id="RU361218"/>
    </source>
</evidence>
<comment type="similarity">
    <text evidence="2 9">Belongs to the tetraspanin (TM4SF) family.</text>
</comment>
<dbReference type="OMA" id="GIWIKYG"/>
<evidence type="ECO:0000256" key="8">
    <source>
        <dbReference type="ARBA" id="ARBA00054958"/>
    </source>
</evidence>
<proteinExistence type="inferred from homology"/>
<dbReference type="Proteomes" id="UP000287033">
    <property type="component" value="Unassembled WGS sequence"/>
</dbReference>
<dbReference type="InterPro" id="IPR008952">
    <property type="entry name" value="Tetraspanin_EC2_sf"/>
</dbReference>
<feature type="transmembrane region" description="Helical" evidence="9">
    <location>
        <begin position="58"/>
        <end position="81"/>
    </location>
</feature>
<reference evidence="10 11" key="1">
    <citation type="journal article" date="2018" name="Nat. Ecol. Evol.">
        <title>Shark genomes provide insights into elasmobranch evolution and the origin of vertebrates.</title>
        <authorList>
            <person name="Hara Y"/>
            <person name="Yamaguchi K"/>
            <person name="Onimaru K"/>
            <person name="Kadota M"/>
            <person name="Koyanagi M"/>
            <person name="Keeley SD"/>
            <person name="Tatsumi K"/>
            <person name="Tanaka K"/>
            <person name="Motone F"/>
            <person name="Kageyama Y"/>
            <person name="Nozu R"/>
            <person name="Adachi N"/>
            <person name="Nishimura O"/>
            <person name="Nakagawa R"/>
            <person name="Tanegashima C"/>
            <person name="Kiyatake I"/>
            <person name="Matsumoto R"/>
            <person name="Murakumo K"/>
            <person name="Nishida K"/>
            <person name="Terakita A"/>
            <person name="Kuratani S"/>
            <person name="Sato K"/>
            <person name="Hyodo S Kuraku.S."/>
        </authorList>
    </citation>
    <scope>NUCLEOTIDE SEQUENCE [LARGE SCALE GENOMIC DNA]</scope>
</reference>
<dbReference type="InterPro" id="IPR018499">
    <property type="entry name" value="Tetraspanin/Peripherin"/>
</dbReference>
<evidence type="ECO:0000256" key="3">
    <source>
        <dbReference type="ARBA" id="ARBA00022692"/>
    </source>
</evidence>
<protein>
    <recommendedName>
        <fullName evidence="9">Tetraspanin</fullName>
    </recommendedName>
</protein>
<dbReference type="OrthoDB" id="10033535at2759"/>
<dbReference type="Gene3D" id="1.10.1450.10">
    <property type="entry name" value="Tetraspanin"/>
    <property type="match status" value="1"/>
</dbReference>
<dbReference type="EMBL" id="BEZZ01000244">
    <property type="protein sequence ID" value="GCC29283.1"/>
    <property type="molecule type" value="Genomic_DNA"/>
</dbReference>
<keyword evidence="6" id="KW-0325">Glycoprotein</keyword>
<dbReference type="InterPro" id="IPR000301">
    <property type="entry name" value="Tetraspanin_animals"/>
</dbReference>
<organism evidence="10 11">
    <name type="scientific">Chiloscyllium punctatum</name>
    <name type="common">Brownbanded bambooshark</name>
    <name type="synonym">Hemiscyllium punctatum</name>
    <dbReference type="NCBI Taxonomy" id="137246"/>
    <lineage>
        <taxon>Eukaryota</taxon>
        <taxon>Metazoa</taxon>
        <taxon>Chordata</taxon>
        <taxon>Craniata</taxon>
        <taxon>Vertebrata</taxon>
        <taxon>Chondrichthyes</taxon>
        <taxon>Elasmobranchii</taxon>
        <taxon>Galeomorphii</taxon>
        <taxon>Galeoidea</taxon>
        <taxon>Orectolobiformes</taxon>
        <taxon>Hemiscylliidae</taxon>
        <taxon>Chiloscyllium</taxon>
    </lineage>
</organism>
<evidence type="ECO:0000313" key="11">
    <source>
        <dbReference type="Proteomes" id="UP000287033"/>
    </source>
</evidence>
<comment type="subcellular location">
    <subcellularLocation>
        <location evidence="1">Endomembrane system</location>
        <topology evidence="1">Multi-pass membrane protein</topology>
    </subcellularLocation>
    <subcellularLocation>
        <location evidence="9">Membrane</location>
        <topology evidence="9">Multi-pass membrane protein</topology>
    </subcellularLocation>
</comment>
<feature type="transmembrane region" description="Helical" evidence="9">
    <location>
        <begin position="217"/>
        <end position="242"/>
    </location>
</feature>